<dbReference type="Pfam" id="PF00874">
    <property type="entry name" value="PRD"/>
    <property type="match status" value="2"/>
</dbReference>
<dbReference type="Gene3D" id="1.10.10.10">
    <property type="entry name" value="Winged helix-like DNA-binding domain superfamily/Winged helix DNA-binding domain"/>
    <property type="match status" value="2"/>
</dbReference>
<proteinExistence type="predicted"/>
<dbReference type="OrthoDB" id="3175596at2"/>
<dbReference type="InterPro" id="IPR036095">
    <property type="entry name" value="PTS_EIIB-like_sf"/>
</dbReference>
<reference evidence="10 11" key="1">
    <citation type="submission" date="2018-07" db="EMBL/GenBank/DDBJ databases">
        <title>Lottiidibacillus patelloidae gen. nov., sp. nov., isolated from the intestinal tract of a marine limpet and the reclassification of B. taeanensis BH030017T, B. algicola KMM 3737T and B. hwajinpoensis SW-72T as genus Lottiidibacillus.</title>
        <authorList>
            <person name="Liu R."/>
            <person name="Huang Z."/>
        </authorList>
    </citation>
    <scope>NUCLEOTIDE SEQUENCE [LARGE SCALE GENOMIC DNA]</scope>
    <source>
        <strain evidence="10 11">BH030017</strain>
    </source>
</reference>
<dbReference type="InterPro" id="IPR016152">
    <property type="entry name" value="PTrfase/Anion_transptr"/>
</dbReference>
<keyword evidence="3" id="KW-0805">Transcription regulation</keyword>
<protein>
    <submittedName>
        <fullName evidence="10">PTS modulated transcriptional regulator MtlR family protein</fullName>
    </submittedName>
</protein>
<feature type="domain" description="PRD" evidence="9">
    <location>
        <begin position="302"/>
        <end position="409"/>
    </location>
</feature>
<dbReference type="InterPro" id="IPR001034">
    <property type="entry name" value="DeoR_HTH"/>
</dbReference>
<dbReference type="Pfam" id="PF02302">
    <property type="entry name" value="PTS_IIB"/>
    <property type="match status" value="1"/>
</dbReference>
<dbReference type="GO" id="GO:0009401">
    <property type="term" value="P:phosphoenolpyruvate-dependent sugar phosphotransferase system"/>
    <property type="evidence" value="ECO:0007669"/>
    <property type="project" value="InterPro"/>
</dbReference>
<evidence type="ECO:0000259" key="8">
    <source>
        <dbReference type="PROSITE" id="PS51099"/>
    </source>
</evidence>
<dbReference type="PANTHER" id="PTHR30185">
    <property type="entry name" value="CRYPTIC BETA-GLUCOSIDE BGL OPERON ANTITERMINATOR"/>
    <property type="match status" value="1"/>
</dbReference>
<dbReference type="InterPro" id="IPR013011">
    <property type="entry name" value="PTS_EIIB_2"/>
</dbReference>
<dbReference type="SUPFAM" id="SSF55804">
    <property type="entry name" value="Phoshotransferase/anion transport protein"/>
    <property type="match status" value="1"/>
</dbReference>
<dbReference type="Pfam" id="PF08279">
    <property type="entry name" value="HTH_11"/>
    <property type="match status" value="1"/>
</dbReference>
<evidence type="ECO:0000256" key="2">
    <source>
        <dbReference type="ARBA" id="ARBA00022737"/>
    </source>
</evidence>
<sequence length="651" mass="74878">MLERQKEILLILLKSNGYLSVDSLAKRLDCSEKTIRNDLKMLDEWLGNYPKVEIIRKPSVGIFLNAHEIDRKELLQEVIGTEQHDISQNERRNELIKILLKADKVHTMQQLANLFYVSKSTIGQDLIEVEHWMRSFDLRLVRKPNLGLKVEGEEKAWRTALSKVIDVSANQLSFVSLQENVLQEVISSYDYSLIETEIRKIERALDFQFTDQAMTNLTIHLAIAVKRIKLGYGIIMPQEELVELQEKKEYALALQLAESLERILAVKIPNDEVGYMTLHLLGARFHYDHSMEHEHVEESLQKIDSEALSASRMIIQKAAEVIDVSLLEDKELLIGLSVHLHATLNRLRHGLSVSNPMLKEIKKMYRYPFDLIFSFIPEIENAFKISLPEDEVAYITLHVQAALERVQKQQQKITKALIVCPTGTGTSQLLKAKLERYFSNLMIVDTVSTFQLKKKIEQKNPDVLISTVPLKNRDLPSLTVTPLLLEYEREKLKNFLKELHSPFPEKETAYPLLKTLVSEELIFLDVDFNDRFDVISYLGEQLSERGYVHADYGTSSTEREKISSTVIGGGIAIPHGDPQLIGKSVIGIARLNKEIEWEGEKITFVFMLANKLSDKEEVKQLFKELANLVEDEDKLNELRKQKNTRDFYKTL</sequence>
<dbReference type="Gene3D" id="3.40.50.2300">
    <property type="match status" value="1"/>
</dbReference>
<dbReference type="Pfam" id="PF00359">
    <property type="entry name" value="PTS_EIIA_2"/>
    <property type="match status" value="1"/>
</dbReference>
<dbReference type="CDD" id="cd05568">
    <property type="entry name" value="PTS_IIB_bgl_like"/>
    <property type="match status" value="1"/>
</dbReference>
<dbReference type="InterPro" id="IPR036388">
    <property type="entry name" value="WH-like_DNA-bd_sf"/>
</dbReference>
<keyword evidence="4" id="KW-0010">Activator</keyword>
<keyword evidence="5" id="KW-0804">Transcription</keyword>
<evidence type="ECO:0000313" key="11">
    <source>
        <dbReference type="Proteomes" id="UP000253314"/>
    </source>
</evidence>
<gene>
    <name evidence="10" type="ORF">DS031_14085</name>
</gene>
<dbReference type="GO" id="GO:0008982">
    <property type="term" value="F:protein-N(PI)-phosphohistidine-sugar phosphotransferase activity"/>
    <property type="evidence" value="ECO:0007669"/>
    <property type="project" value="InterPro"/>
</dbReference>
<evidence type="ECO:0000256" key="4">
    <source>
        <dbReference type="ARBA" id="ARBA00023159"/>
    </source>
</evidence>
<dbReference type="Gene3D" id="1.10.1790.10">
    <property type="entry name" value="PRD domain"/>
    <property type="match status" value="2"/>
</dbReference>
<dbReference type="GO" id="GO:0003700">
    <property type="term" value="F:DNA-binding transcription factor activity"/>
    <property type="evidence" value="ECO:0007669"/>
    <property type="project" value="InterPro"/>
</dbReference>
<dbReference type="RefSeq" id="WP_113806718.1">
    <property type="nucleotide sequence ID" value="NZ_QOCW01000015.1"/>
</dbReference>
<evidence type="ECO:0000256" key="5">
    <source>
        <dbReference type="ARBA" id="ARBA00023163"/>
    </source>
</evidence>
<feature type="domain" description="PTS EIIB type-2" evidence="8">
    <location>
        <begin position="414"/>
        <end position="504"/>
    </location>
</feature>
<dbReference type="InterPro" id="IPR013196">
    <property type="entry name" value="HTH_11"/>
</dbReference>
<evidence type="ECO:0000256" key="1">
    <source>
        <dbReference type="ARBA" id="ARBA00022679"/>
    </source>
</evidence>
<dbReference type="SUPFAM" id="SSF52794">
    <property type="entry name" value="PTS system IIB component-like"/>
    <property type="match status" value="1"/>
</dbReference>
<evidence type="ECO:0000256" key="3">
    <source>
        <dbReference type="ARBA" id="ARBA00023015"/>
    </source>
</evidence>
<evidence type="ECO:0000259" key="9">
    <source>
        <dbReference type="PROSITE" id="PS51372"/>
    </source>
</evidence>
<dbReference type="InterPro" id="IPR036634">
    <property type="entry name" value="PRD_sf"/>
</dbReference>
<comment type="caution">
    <text evidence="10">The sequence shown here is derived from an EMBL/GenBank/DDBJ whole genome shotgun (WGS) entry which is preliminary data.</text>
</comment>
<name>A0A366XXK1_9BACI</name>
<dbReference type="AlphaFoldDB" id="A0A366XXK1"/>
<keyword evidence="2" id="KW-0677">Repeat</keyword>
<dbReference type="InterPro" id="IPR002178">
    <property type="entry name" value="PTS_EIIA_type-2_dom"/>
</dbReference>
<feature type="domain" description="PRD" evidence="9">
    <location>
        <begin position="185"/>
        <end position="290"/>
    </location>
</feature>
<dbReference type="InterPro" id="IPR050661">
    <property type="entry name" value="BglG_antiterminators"/>
</dbReference>
<keyword evidence="1" id="KW-0808">Transferase</keyword>
<accession>A0A366XXK1</accession>
<dbReference type="CDD" id="cd00211">
    <property type="entry name" value="PTS_IIA_fru"/>
    <property type="match status" value="1"/>
</dbReference>
<dbReference type="PANTHER" id="PTHR30185:SF12">
    <property type="entry name" value="TRANSCRIPTIONAL REGULATOR MANR"/>
    <property type="match status" value="1"/>
</dbReference>
<dbReference type="PROSITE" id="PS51099">
    <property type="entry name" value="PTS_EIIB_TYPE_2"/>
    <property type="match status" value="1"/>
</dbReference>
<dbReference type="InterPro" id="IPR011608">
    <property type="entry name" value="PRD"/>
</dbReference>
<keyword evidence="11" id="KW-1185">Reference proteome</keyword>
<evidence type="ECO:0000259" key="7">
    <source>
        <dbReference type="PROSITE" id="PS51094"/>
    </source>
</evidence>
<dbReference type="Pfam" id="PF05043">
    <property type="entry name" value="Mga"/>
    <property type="match status" value="1"/>
</dbReference>
<dbReference type="InterPro" id="IPR007737">
    <property type="entry name" value="Mga_HTH"/>
</dbReference>
<organism evidence="10 11">
    <name type="scientific">Bacillus taeanensis</name>
    <dbReference type="NCBI Taxonomy" id="273032"/>
    <lineage>
        <taxon>Bacteria</taxon>
        <taxon>Bacillati</taxon>
        <taxon>Bacillota</taxon>
        <taxon>Bacilli</taxon>
        <taxon>Bacillales</taxon>
        <taxon>Bacillaceae</taxon>
        <taxon>Bacillus</taxon>
    </lineage>
</organism>
<dbReference type="Proteomes" id="UP000253314">
    <property type="component" value="Unassembled WGS sequence"/>
</dbReference>
<feature type="domain" description="PTS EIIA type-2" evidence="7">
    <location>
        <begin position="515"/>
        <end position="651"/>
    </location>
</feature>
<dbReference type="Gene3D" id="3.40.930.10">
    <property type="entry name" value="Mannitol-specific EII, Chain A"/>
    <property type="match status" value="1"/>
</dbReference>
<dbReference type="InterPro" id="IPR036390">
    <property type="entry name" value="WH_DNA-bd_sf"/>
</dbReference>
<dbReference type="InterPro" id="IPR003501">
    <property type="entry name" value="PTS_EIIB_2/3"/>
</dbReference>
<dbReference type="PROSITE" id="PS51000">
    <property type="entry name" value="HTH_DEOR_2"/>
    <property type="match status" value="1"/>
</dbReference>
<dbReference type="PROSITE" id="PS51372">
    <property type="entry name" value="PRD_2"/>
    <property type="match status" value="2"/>
</dbReference>
<dbReference type="PROSITE" id="PS00372">
    <property type="entry name" value="PTS_EIIA_TYPE_2_HIS"/>
    <property type="match status" value="1"/>
</dbReference>
<feature type="domain" description="HTH deoR-type" evidence="6">
    <location>
        <begin position="2"/>
        <end position="64"/>
    </location>
</feature>
<dbReference type="SUPFAM" id="SSF46785">
    <property type="entry name" value="Winged helix' DNA-binding domain"/>
    <property type="match status" value="1"/>
</dbReference>
<evidence type="ECO:0000259" key="6">
    <source>
        <dbReference type="PROSITE" id="PS51000"/>
    </source>
</evidence>
<dbReference type="SUPFAM" id="SSF63520">
    <property type="entry name" value="PTS-regulatory domain, PRD"/>
    <property type="match status" value="2"/>
</dbReference>
<evidence type="ECO:0000313" key="10">
    <source>
        <dbReference type="EMBL" id="RBW68864.1"/>
    </source>
</evidence>
<dbReference type="PROSITE" id="PS51094">
    <property type="entry name" value="PTS_EIIA_TYPE_2"/>
    <property type="match status" value="1"/>
</dbReference>
<dbReference type="EMBL" id="QOCW01000015">
    <property type="protein sequence ID" value="RBW68864.1"/>
    <property type="molecule type" value="Genomic_DNA"/>
</dbReference>